<organism evidence="24 25">
    <name type="scientific">Amborella trichopoda</name>
    <dbReference type="NCBI Taxonomy" id="13333"/>
    <lineage>
        <taxon>Eukaryota</taxon>
        <taxon>Viridiplantae</taxon>
        <taxon>Streptophyta</taxon>
        <taxon>Embryophyta</taxon>
        <taxon>Tracheophyta</taxon>
        <taxon>Spermatophyta</taxon>
        <taxon>Magnoliopsida</taxon>
        <taxon>Amborellales</taxon>
        <taxon>Amborellaceae</taxon>
        <taxon>Amborella</taxon>
    </lineage>
</organism>
<evidence type="ECO:0000256" key="18">
    <source>
        <dbReference type="ARBA" id="ARBA00047899"/>
    </source>
</evidence>
<dbReference type="KEGG" id="atr:18442467"/>
<evidence type="ECO:0000256" key="2">
    <source>
        <dbReference type="ARBA" id="ARBA00008684"/>
    </source>
</evidence>
<accession>U5CYJ1</accession>
<evidence type="ECO:0000256" key="17">
    <source>
        <dbReference type="ARBA" id="ARBA00023180"/>
    </source>
</evidence>
<dbReference type="Gene3D" id="3.30.200.20">
    <property type="entry name" value="Phosphorylase Kinase, domain 1"/>
    <property type="match status" value="1"/>
</dbReference>
<dbReference type="Pfam" id="PF00069">
    <property type="entry name" value="Pkinase"/>
    <property type="match status" value="1"/>
</dbReference>
<dbReference type="PROSITE" id="PS00108">
    <property type="entry name" value="PROTEIN_KINASE_ST"/>
    <property type="match status" value="1"/>
</dbReference>
<dbReference type="FunFam" id="3.80.10.10:FF:000275">
    <property type="entry name" value="Leucine-rich repeat receptor-like protein kinase"/>
    <property type="match status" value="1"/>
</dbReference>
<name>U5CYJ1_AMBTC</name>
<evidence type="ECO:0000256" key="4">
    <source>
        <dbReference type="ARBA" id="ARBA00022475"/>
    </source>
</evidence>
<dbReference type="SUPFAM" id="SSF56112">
    <property type="entry name" value="Protein kinase-like (PK-like)"/>
    <property type="match status" value="1"/>
</dbReference>
<reference evidence="25" key="1">
    <citation type="journal article" date="2013" name="Science">
        <title>The Amborella genome and the evolution of flowering plants.</title>
        <authorList>
            <consortium name="Amborella Genome Project"/>
        </authorList>
    </citation>
    <scope>NUCLEOTIDE SEQUENCE [LARGE SCALE GENOMIC DNA]</scope>
</reference>
<dbReference type="SMART" id="SM00220">
    <property type="entry name" value="S_TKc"/>
    <property type="match status" value="1"/>
</dbReference>
<keyword evidence="14 20" id="KW-0067">ATP-binding</keyword>
<dbReference type="GO" id="GO:0009755">
    <property type="term" value="P:hormone-mediated signaling pathway"/>
    <property type="evidence" value="ECO:0000318"/>
    <property type="project" value="GO_Central"/>
</dbReference>
<dbReference type="Pfam" id="PF00560">
    <property type="entry name" value="LRR_1"/>
    <property type="match status" value="7"/>
</dbReference>
<dbReference type="InterPro" id="IPR013210">
    <property type="entry name" value="LRR_N_plant-typ"/>
</dbReference>
<dbReference type="InterPro" id="IPR050647">
    <property type="entry name" value="Plant_LRR-RLKs"/>
</dbReference>
<dbReference type="AlphaFoldDB" id="U5CYJ1"/>
<evidence type="ECO:0000313" key="25">
    <source>
        <dbReference type="Proteomes" id="UP000017836"/>
    </source>
</evidence>
<dbReference type="GO" id="GO:0006952">
    <property type="term" value="P:defense response"/>
    <property type="evidence" value="ECO:0007669"/>
    <property type="project" value="UniProtKB-ARBA"/>
</dbReference>
<keyword evidence="12 20" id="KW-0547">Nucleotide-binding</keyword>
<dbReference type="HOGENOM" id="CLU_000288_22_1_1"/>
<feature type="chain" id="PRO_5004658507" description="non-specific serine/threonine protein kinase" evidence="22">
    <location>
        <begin position="30"/>
        <end position="989"/>
    </location>
</feature>
<comment type="similarity">
    <text evidence="2">Belongs to the protein kinase superfamily. Ser/Thr protein kinase family.</text>
</comment>
<evidence type="ECO:0000256" key="10">
    <source>
        <dbReference type="ARBA" id="ARBA00022729"/>
    </source>
</evidence>
<comment type="catalytic activity">
    <reaction evidence="19">
        <text>L-seryl-[protein] + ATP = O-phospho-L-seryl-[protein] + ADP + H(+)</text>
        <dbReference type="Rhea" id="RHEA:17989"/>
        <dbReference type="Rhea" id="RHEA-COMP:9863"/>
        <dbReference type="Rhea" id="RHEA-COMP:11604"/>
        <dbReference type="ChEBI" id="CHEBI:15378"/>
        <dbReference type="ChEBI" id="CHEBI:29999"/>
        <dbReference type="ChEBI" id="CHEBI:30616"/>
        <dbReference type="ChEBI" id="CHEBI:83421"/>
        <dbReference type="ChEBI" id="CHEBI:456216"/>
        <dbReference type="EC" id="2.7.11.1"/>
    </reaction>
</comment>
<evidence type="ECO:0000256" key="21">
    <source>
        <dbReference type="SAM" id="Phobius"/>
    </source>
</evidence>
<evidence type="ECO:0000256" key="15">
    <source>
        <dbReference type="ARBA" id="ARBA00022989"/>
    </source>
</evidence>
<comment type="subcellular location">
    <subcellularLocation>
        <location evidence="1">Cell membrane</location>
        <topology evidence="1">Single-pass membrane protein</topology>
    </subcellularLocation>
</comment>
<evidence type="ECO:0000313" key="24">
    <source>
        <dbReference type="EMBL" id="ERN14212.1"/>
    </source>
</evidence>
<dbReference type="FunFam" id="3.80.10.10:FF:000453">
    <property type="entry name" value="Leucine-rich receptor-like protein kinase family protein"/>
    <property type="match status" value="1"/>
</dbReference>
<dbReference type="FunFam" id="1.10.510.10:FF:000417">
    <property type="entry name" value="Leucine-rich repeat receptor-like protein kinase"/>
    <property type="match status" value="1"/>
</dbReference>
<feature type="transmembrane region" description="Helical" evidence="21">
    <location>
        <begin position="633"/>
        <end position="655"/>
    </location>
</feature>
<dbReference type="EC" id="2.7.11.1" evidence="3"/>
<keyword evidence="4" id="KW-1003">Cell membrane</keyword>
<dbReference type="OrthoDB" id="2021138at2759"/>
<evidence type="ECO:0000256" key="8">
    <source>
        <dbReference type="ARBA" id="ARBA00022679"/>
    </source>
</evidence>
<dbReference type="GO" id="GO:0038023">
    <property type="term" value="F:signaling receptor activity"/>
    <property type="evidence" value="ECO:0000318"/>
    <property type="project" value="GO_Central"/>
</dbReference>
<keyword evidence="8" id="KW-0808">Transferase</keyword>
<dbReference type="GO" id="GO:0005886">
    <property type="term" value="C:plasma membrane"/>
    <property type="evidence" value="ECO:0000318"/>
    <property type="project" value="GO_Central"/>
</dbReference>
<dbReference type="OMA" id="PPYLCYR"/>
<dbReference type="Proteomes" id="UP000017836">
    <property type="component" value="Unassembled WGS sequence"/>
</dbReference>
<evidence type="ECO:0000259" key="23">
    <source>
        <dbReference type="PROSITE" id="PS50011"/>
    </source>
</evidence>
<dbReference type="FunFam" id="3.80.10.10:FF:000233">
    <property type="entry name" value="Leucine-rich repeat receptor-like protein kinase TDR"/>
    <property type="match status" value="1"/>
</dbReference>
<evidence type="ECO:0000256" key="7">
    <source>
        <dbReference type="ARBA" id="ARBA00022614"/>
    </source>
</evidence>
<keyword evidence="5" id="KW-0723">Serine/threonine-protein kinase</keyword>
<proteinExistence type="inferred from homology"/>
<dbReference type="Gene3D" id="1.10.510.10">
    <property type="entry name" value="Transferase(Phosphotransferase) domain 1"/>
    <property type="match status" value="1"/>
</dbReference>
<keyword evidence="15 21" id="KW-1133">Transmembrane helix</keyword>
<evidence type="ECO:0000256" key="9">
    <source>
        <dbReference type="ARBA" id="ARBA00022692"/>
    </source>
</evidence>
<dbReference type="STRING" id="13333.U5CYJ1"/>
<evidence type="ECO:0000256" key="11">
    <source>
        <dbReference type="ARBA" id="ARBA00022737"/>
    </source>
</evidence>
<dbReference type="PROSITE" id="PS50011">
    <property type="entry name" value="PROTEIN_KINASE_DOM"/>
    <property type="match status" value="1"/>
</dbReference>
<gene>
    <name evidence="24" type="ORF">AMTR_s00033p00111080</name>
</gene>
<keyword evidence="7" id="KW-0433">Leucine-rich repeat</keyword>
<dbReference type="Pfam" id="PF08263">
    <property type="entry name" value="LRRNT_2"/>
    <property type="match status" value="1"/>
</dbReference>
<keyword evidence="17" id="KW-0325">Glycoprotein</keyword>
<evidence type="ECO:0000256" key="1">
    <source>
        <dbReference type="ARBA" id="ARBA00004162"/>
    </source>
</evidence>
<keyword evidence="25" id="KW-1185">Reference proteome</keyword>
<evidence type="ECO:0000256" key="16">
    <source>
        <dbReference type="ARBA" id="ARBA00023136"/>
    </source>
</evidence>
<keyword evidence="11" id="KW-0677">Repeat</keyword>
<dbReference type="InterPro" id="IPR008271">
    <property type="entry name" value="Ser/Thr_kinase_AS"/>
</dbReference>
<dbReference type="SUPFAM" id="SSF52047">
    <property type="entry name" value="RNI-like"/>
    <property type="match status" value="2"/>
</dbReference>
<dbReference type="InterPro" id="IPR001611">
    <property type="entry name" value="Leu-rich_rpt"/>
</dbReference>
<evidence type="ECO:0000256" key="13">
    <source>
        <dbReference type="ARBA" id="ARBA00022777"/>
    </source>
</evidence>
<evidence type="ECO:0000256" key="5">
    <source>
        <dbReference type="ARBA" id="ARBA00022527"/>
    </source>
</evidence>
<dbReference type="eggNOG" id="ENOG502R5E1">
    <property type="taxonomic scope" value="Eukaryota"/>
</dbReference>
<protein>
    <recommendedName>
        <fullName evidence="3">non-specific serine/threonine protein kinase</fullName>
        <ecNumber evidence="3">2.7.11.1</ecNumber>
    </recommendedName>
</protein>
<evidence type="ECO:0000256" key="20">
    <source>
        <dbReference type="PROSITE-ProRule" id="PRU10141"/>
    </source>
</evidence>
<keyword evidence="13" id="KW-0418">Kinase</keyword>
<keyword evidence="9 21" id="KW-0812">Transmembrane</keyword>
<keyword evidence="6" id="KW-0597">Phosphoprotein</keyword>
<dbReference type="PANTHER" id="PTHR48056:SF35">
    <property type="entry name" value="LRR RECEPTOR-LIKE SERINE_THREONINE-PROTEIN KINASE HSL2"/>
    <property type="match status" value="1"/>
</dbReference>
<feature type="domain" description="Protein kinase" evidence="23">
    <location>
        <begin position="695"/>
        <end position="978"/>
    </location>
</feature>
<keyword evidence="16 21" id="KW-0472">Membrane</keyword>
<evidence type="ECO:0000256" key="12">
    <source>
        <dbReference type="ARBA" id="ARBA00022741"/>
    </source>
</evidence>
<evidence type="ECO:0000256" key="19">
    <source>
        <dbReference type="ARBA" id="ARBA00048679"/>
    </source>
</evidence>
<feature type="binding site" evidence="20">
    <location>
        <position position="723"/>
    </location>
    <ligand>
        <name>ATP</name>
        <dbReference type="ChEBI" id="CHEBI:30616"/>
    </ligand>
</feature>
<comment type="catalytic activity">
    <reaction evidence="18">
        <text>L-threonyl-[protein] + ATP = O-phospho-L-threonyl-[protein] + ADP + H(+)</text>
        <dbReference type="Rhea" id="RHEA:46608"/>
        <dbReference type="Rhea" id="RHEA-COMP:11060"/>
        <dbReference type="Rhea" id="RHEA-COMP:11605"/>
        <dbReference type="ChEBI" id="CHEBI:15378"/>
        <dbReference type="ChEBI" id="CHEBI:30013"/>
        <dbReference type="ChEBI" id="CHEBI:30616"/>
        <dbReference type="ChEBI" id="CHEBI:61977"/>
        <dbReference type="ChEBI" id="CHEBI:456216"/>
        <dbReference type="EC" id="2.7.11.1"/>
    </reaction>
</comment>
<evidence type="ECO:0000256" key="22">
    <source>
        <dbReference type="SAM" id="SignalP"/>
    </source>
</evidence>
<dbReference type="GO" id="GO:0051707">
    <property type="term" value="P:response to other organism"/>
    <property type="evidence" value="ECO:0007669"/>
    <property type="project" value="UniProtKB-ARBA"/>
</dbReference>
<dbReference type="PROSITE" id="PS00107">
    <property type="entry name" value="PROTEIN_KINASE_ATP"/>
    <property type="match status" value="1"/>
</dbReference>
<dbReference type="Gene3D" id="3.80.10.10">
    <property type="entry name" value="Ribonuclease Inhibitor"/>
    <property type="match status" value="3"/>
</dbReference>
<dbReference type="Gramene" id="ERN14212">
    <property type="protein sequence ID" value="ERN14212"/>
    <property type="gene ID" value="AMTR_s00033p00111080"/>
</dbReference>
<evidence type="ECO:0000256" key="3">
    <source>
        <dbReference type="ARBA" id="ARBA00012513"/>
    </source>
</evidence>
<keyword evidence="10 22" id="KW-0732">Signal</keyword>
<dbReference type="GO" id="GO:0004674">
    <property type="term" value="F:protein serine/threonine kinase activity"/>
    <property type="evidence" value="ECO:0007669"/>
    <property type="project" value="UniProtKB-KW"/>
</dbReference>
<sequence>MDRHWLLSPFNHFHLLFLFLYLFFSLATSLNRDGQILLRLRACLSDPNGVFASWDGANDTPCNWTGISCNPITSAVEAINLDNLNLSGDFPAMACQIPTLKNLSLGDNNLGNGISQRDISLCFRLHYLNLGYNIFSGPLPEFLPEFAELRWLNLSGCNFSGDIPASFGQFPRLQNLTLGNNLLNGTIPPFLTNLTDLIALEIGYNPFTPSPLPLEIGKLEKLQNLWVATANLIGKIPESIGKLGSLANLDLSGNMLTGSIPESIGGLKSVTQIELYDNQLSGFLPVSLGNLKSLKNFDVSFNNLSGKWPEEFARNSLVSINLYMNNLEGPIPEVLGLNTELENLVIYDNKFSGQLPANLGRNSNLVMLDVARNLLEGNLPPYLCRRNKLEILTITGNKFSGQLPESYSHCTSLIRVRIGDNPITGNIPSSFWGLPRVLFLDLSNMKLEGPISSDIAKARNLSHLNVSGNGFSGNLPESLCLLRELAKVDAGTNSFSGPLPYCLTQMRNLQRLNLTGNRFSGEIPASVGSWVSMVMLDLSNNSFSGSIPPELGYLLLLNYLDLSLNSFTGSIPEELGNLPLRFFNVSYNNLSGKVPKAFDDTGFLHSLIGNSHLCSPDLKPLPTCKRPGNIKQLWYLTAILVILAILAFSCVLCLYRKYRVRIHQRPGLQNHSSSPWRIIPFHRLSLKEDEILSSIDEANLIGSGGSGKVYKARLKCGEIVAVKRLFLTGKQDFDGGFQAEVETLGKIRHKNIVKLLCCLFKSDMKILVYEYMENGSLGALLHGSKGGELGWEKRLEIAVGSACGLAYLHHDCEPAVVHRDVKANNILLGGDYSARVADFGLAKLLPRRSCGDGSEMSSVAGSYGYIAPEYGYTLKVNEKSDIYSFGVMLLELVTGRQPIDSSFGENRDVVKWVNDAACSGALDEVHDSRFTSPTPLQKMQMENVLSLALLCTSPVPNSRPSMRRVLQVLKDVQWHPFNTAKGFSSHNIS</sequence>
<dbReference type="InterPro" id="IPR032675">
    <property type="entry name" value="LRR_dom_sf"/>
</dbReference>
<dbReference type="PANTHER" id="PTHR48056">
    <property type="entry name" value="LRR RECEPTOR-LIKE SERINE/THREONINE-PROTEIN KINASE-RELATED"/>
    <property type="match status" value="1"/>
</dbReference>
<dbReference type="InterPro" id="IPR011009">
    <property type="entry name" value="Kinase-like_dom_sf"/>
</dbReference>
<evidence type="ECO:0000256" key="14">
    <source>
        <dbReference type="ARBA" id="ARBA00022840"/>
    </source>
</evidence>
<dbReference type="GO" id="GO:0009791">
    <property type="term" value="P:post-embryonic development"/>
    <property type="evidence" value="ECO:0007669"/>
    <property type="project" value="UniProtKB-ARBA"/>
</dbReference>
<dbReference type="InterPro" id="IPR017441">
    <property type="entry name" value="Protein_kinase_ATP_BS"/>
</dbReference>
<dbReference type="GO" id="GO:0005524">
    <property type="term" value="F:ATP binding"/>
    <property type="evidence" value="ECO:0007669"/>
    <property type="project" value="UniProtKB-UniRule"/>
</dbReference>
<evidence type="ECO:0000256" key="6">
    <source>
        <dbReference type="ARBA" id="ARBA00022553"/>
    </source>
</evidence>
<dbReference type="InterPro" id="IPR000719">
    <property type="entry name" value="Prot_kinase_dom"/>
</dbReference>
<feature type="signal peptide" evidence="22">
    <location>
        <begin position="1"/>
        <end position="29"/>
    </location>
</feature>
<dbReference type="EMBL" id="KI392557">
    <property type="protein sequence ID" value="ERN14212.1"/>
    <property type="molecule type" value="Genomic_DNA"/>
</dbReference>